<dbReference type="Pfam" id="PF00107">
    <property type="entry name" value="ADH_zinc_N"/>
    <property type="match status" value="1"/>
</dbReference>
<dbReference type="InterPro" id="IPR011032">
    <property type="entry name" value="GroES-like_sf"/>
</dbReference>
<dbReference type="InterPro" id="IPR036291">
    <property type="entry name" value="NAD(P)-bd_dom_sf"/>
</dbReference>
<dbReference type="InterPro" id="IPR051397">
    <property type="entry name" value="Zn-ADH-like_protein"/>
</dbReference>
<dbReference type="STRING" id="1223802.SUTH_01176"/>
<dbReference type="OrthoDB" id="9787435at2"/>
<name>W0SD48_9PROT</name>
<dbReference type="SUPFAM" id="SSF51735">
    <property type="entry name" value="NAD(P)-binding Rossmann-fold domains"/>
    <property type="match status" value="1"/>
</dbReference>
<dbReference type="HOGENOM" id="CLU_026673_3_1_4"/>
<evidence type="ECO:0000313" key="3">
    <source>
        <dbReference type="Proteomes" id="UP000031637"/>
    </source>
</evidence>
<dbReference type="Pfam" id="PF08240">
    <property type="entry name" value="ADH_N"/>
    <property type="match status" value="1"/>
</dbReference>
<dbReference type="InterPro" id="IPR013149">
    <property type="entry name" value="ADH-like_C"/>
</dbReference>
<gene>
    <name evidence="2" type="ORF">SUTH_01176</name>
</gene>
<dbReference type="AlphaFoldDB" id="W0SD48"/>
<dbReference type="PANTHER" id="PTHR43677:SF4">
    <property type="entry name" value="QUINONE OXIDOREDUCTASE-LIKE PROTEIN 2"/>
    <property type="match status" value="1"/>
</dbReference>
<accession>W0SD48</accession>
<protein>
    <submittedName>
        <fullName evidence="2">Alcohol dehydrogenase, zinc-binding domain protein</fullName>
    </submittedName>
</protein>
<dbReference type="Gene3D" id="3.40.50.720">
    <property type="entry name" value="NAD(P)-binding Rossmann-like Domain"/>
    <property type="match status" value="1"/>
</dbReference>
<evidence type="ECO:0000313" key="2">
    <source>
        <dbReference type="EMBL" id="BAO28976.1"/>
    </source>
</evidence>
<dbReference type="InterPro" id="IPR013154">
    <property type="entry name" value="ADH-like_N"/>
</dbReference>
<organism evidence="2 3">
    <name type="scientific">Sulfuritalea hydrogenivorans sk43H</name>
    <dbReference type="NCBI Taxonomy" id="1223802"/>
    <lineage>
        <taxon>Bacteria</taxon>
        <taxon>Pseudomonadati</taxon>
        <taxon>Pseudomonadota</taxon>
        <taxon>Betaproteobacteria</taxon>
        <taxon>Nitrosomonadales</taxon>
        <taxon>Sterolibacteriaceae</taxon>
        <taxon>Sulfuritalea</taxon>
    </lineage>
</organism>
<dbReference type="CDD" id="cd08241">
    <property type="entry name" value="QOR1"/>
    <property type="match status" value="1"/>
</dbReference>
<sequence>MKALLCEAYGPIDNLVVKDIPSPVPGPKQLLVEVKAAAVNFPDALMVQGLYQVKPPLPFTPGAEISGIVKTVGAEVKHYKAGDRVIALTSTGGFAEECIVESAKAMPLPTGMDFETGAALVLTYCTSLHGLKDCGHLKAGETLVVLGAAGGVGISAIEIGKAMGARVIAAASSDDKLALCRKVGADETVNYSTENLKDRINELTGGKGADVVYDPVGGPYTEPAVRALAWRGRLLIIGFAAGEIPKIPLNLALLKERSLIGVYWGDSTKHDPTGHLANLHQLHEWFATGRIRPVVSERFPLSAAKDAIASIANRQVKGKIVVLPND</sequence>
<proteinExistence type="predicted"/>
<keyword evidence="3" id="KW-1185">Reference proteome</keyword>
<dbReference type="SUPFAM" id="SSF50129">
    <property type="entry name" value="GroES-like"/>
    <property type="match status" value="1"/>
</dbReference>
<dbReference type="PANTHER" id="PTHR43677">
    <property type="entry name" value="SHORT-CHAIN DEHYDROGENASE/REDUCTASE"/>
    <property type="match status" value="1"/>
</dbReference>
<feature type="domain" description="Enoyl reductase (ER)" evidence="1">
    <location>
        <begin position="10"/>
        <end position="322"/>
    </location>
</feature>
<dbReference type="GO" id="GO:0016491">
    <property type="term" value="F:oxidoreductase activity"/>
    <property type="evidence" value="ECO:0007669"/>
    <property type="project" value="InterPro"/>
</dbReference>
<dbReference type="EMBL" id="AP012547">
    <property type="protein sequence ID" value="BAO28976.1"/>
    <property type="molecule type" value="Genomic_DNA"/>
</dbReference>
<dbReference type="KEGG" id="shd:SUTH_01176"/>
<dbReference type="RefSeq" id="WP_041097808.1">
    <property type="nucleotide sequence ID" value="NZ_AP012547.1"/>
</dbReference>
<reference evidence="2 3" key="1">
    <citation type="journal article" date="2014" name="Syst. Appl. Microbiol.">
        <title>Complete genomes of freshwater sulfur oxidizers Sulfuricella denitrificans skB26 and Sulfuritalea hydrogenivorans sk43H: genetic insights into the sulfur oxidation pathway of betaproteobacteria.</title>
        <authorList>
            <person name="Watanabe T."/>
            <person name="Kojima H."/>
            <person name="Fukui M."/>
        </authorList>
    </citation>
    <scope>NUCLEOTIDE SEQUENCE [LARGE SCALE GENOMIC DNA]</scope>
    <source>
        <strain evidence="2">DSM22779</strain>
    </source>
</reference>
<dbReference type="SMART" id="SM00829">
    <property type="entry name" value="PKS_ER"/>
    <property type="match status" value="1"/>
</dbReference>
<evidence type="ECO:0000259" key="1">
    <source>
        <dbReference type="SMART" id="SM00829"/>
    </source>
</evidence>
<dbReference type="Gene3D" id="3.90.180.10">
    <property type="entry name" value="Medium-chain alcohol dehydrogenases, catalytic domain"/>
    <property type="match status" value="1"/>
</dbReference>
<dbReference type="InterPro" id="IPR020843">
    <property type="entry name" value="ER"/>
</dbReference>
<dbReference type="Proteomes" id="UP000031637">
    <property type="component" value="Chromosome"/>
</dbReference>